<keyword evidence="3" id="KW-1185">Reference proteome</keyword>
<feature type="transmembrane region" description="Helical" evidence="1">
    <location>
        <begin position="53"/>
        <end position="72"/>
    </location>
</feature>
<comment type="caution">
    <text evidence="2">The sequence shown here is derived from an EMBL/GenBank/DDBJ whole genome shotgun (WGS) entry which is preliminary data.</text>
</comment>
<gene>
    <name evidence="2" type="ORF">TKK_005425</name>
</gene>
<dbReference type="EMBL" id="JBJJXI010000045">
    <property type="protein sequence ID" value="KAL3401617.1"/>
    <property type="molecule type" value="Genomic_DNA"/>
</dbReference>
<accession>A0ABD2X8H4</accession>
<reference evidence="2 3" key="1">
    <citation type="journal article" date="2024" name="bioRxiv">
        <title>A reference genome for Trichogramma kaykai: A tiny desert-dwelling parasitoid wasp with competing sex-ratio distorters.</title>
        <authorList>
            <person name="Culotta J."/>
            <person name="Lindsey A.R."/>
        </authorList>
    </citation>
    <scope>NUCLEOTIDE SEQUENCE [LARGE SCALE GENOMIC DNA]</scope>
    <source>
        <strain evidence="2 3">KSX58</strain>
    </source>
</reference>
<keyword evidence="1" id="KW-0812">Transmembrane</keyword>
<evidence type="ECO:0000256" key="1">
    <source>
        <dbReference type="SAM" id="Phobius"/>
    </source>
</evidence>
<dbReference type="Proteomes" id="UP001627154">
    <property type="component" value="Unassembled WGS sequence"/>
</dbReference>
<organism evidence="2 3">
    <name type="scientific">Trichogramma kaykai</name>
    <dbReference type="NCBI Taxonomy" id="54128"/>
    <lineage>
        <taxon>Eukaryota</taxon>
        <taxon>Metazoa</taxon>
        <taxon>Ecdysozoa</taxon>
        <taxon>Arthropoda</taxon>
        <taxon>Hexapoda</taxon>
        <taxon>Insecta</taxon>
        <taxon>Pterygota</taxon>
        <taxon>Neoptera</taxon>
        <taxon>Endopterygota</taxon>
        <taxon>Hymenoptera</taxon>
        <taxon>Apocrita</taxon>
        <taxon>Proctotrupomorpha</taxon>
        <taxon>Chalcidoidea</taxon>
        <taxon>Trichogrammatidae</taxon>
        <taxon>Trichogramma</taxon>
    </lineage>
</organism>
<proteinExistence type="predicted"/>
<keyword evidence="1" id="KW-0472">Membrane</keyword>
<evidence type="ECO:0000313" key="3">
    <source>
        <dbReference type="Proteomes" id="UP001627154"/>
    </source>
</evidence>
<protein>
    <submittedName>
        <fullName evidence="2">Uncharacterized protein</fullName>
    </submittedName>
</protein>
<keyword evidence="1" id="KW-1133">Transmembrane helix</keyword>
<dbReference type="AlphaFoldDB" id="A0ABD2X8H4"/>
<sequence length="163" mass="18593">MAFLVLPLSATMQRWRGPASQPWSSIIIALIRARNTKLPSEYTPHSSLCCALKYISLALIYFLFLFCIVNIFKPGKWDLYIYYATGDKKNGWTREAWSVFTSYIDFTLPRYGSLIPNSLKIPDCAAVAAEHGQLFLLYTMNINMQQIKSGREKIAVSKESLPR</sequence>
<name>A0ABD2X8H4_9HYME</name>
<evidence type="ECO:0000313" key="2">
    <source>
        <dbReference type="EMBL" id="KAL3401617.1"/>
    </source>
</evidence>